<gene>
    <name evidence="2" type="ordered locus">ELI_02645</name>
</gene>
<proteinExistence type="predicted"/>
<dbReference type="Proteomes" id="UP000008808">
    <property type="component" value="Chromosome"/>
</dbReference>
<accession>Q2NCH0</accession>
<protein>
    <recommendedName>
        <fullName evidence="1">PhnB-like domain-containing protein</fullName>
    </recommendedName>
</protein>
<dbReference type="eggNOG" id="COG3865">
    <property type="taxonomic scope" value="Bacteria"/>
</dbReference>
<keyword evidence="3" id="KW-1185">Reference proteome</keyword>
<dbReference type="STRING" id="314225.ELI_02645"/>
<evidence type="ECO:0000313" key="3">
    <source>
        <dbReference type="Proteomes" id="UP000008808"/>
    </source>
</evidence>
<dbReference type="CDD" id="cd06588">
    <property type="entry name" value="PhnB_like"/>
    <property type="match status" value="1"/>
</dbReference>
<dbReference type="EMBL" id="CP000157">
    <property type="protein sequence ID" value="ABC62621.1"/>
    <property type="molecule type" value="Genomic_DNA"/>
</dbReference>
<dbReference type="HOGENOM" id="CLU_046006_22_0_5"/>
<organism evidence="2 3">
    <name type="scientific">Erythrobacter litoralis (strain HTCC2594)</name>
    <dbReference type="NCBI Taxonomy" id="314225"/>
    <lineage>
        <taxon>Bacteria</taxon>
        <taxon>Pseudomonadati</taxon>
        <taxon>Pseudomonadota</taxon>
        <taxon>Alphaproteobacteria</taxon>
        <taxon>Sphingomonadales</taxon>
        <taxon>Erythrobacteraceae</taxon>
        <taxon>Erythrobacter/Porphyrobacter group</taxon>
        <taxon>Erythrobacter</taxon>
    </lineage>
</organism>
<dbReference type="InterPro" id="IPR029068">
    <property type="entry name" value="Glyas_Bleomycin-R_OHBP_Dase"/>
</dbReference>
<dbReference type="PIRSF" id="PIRSF021700">
    <property type="entry name" value="3_dmu_93_MTrfase"/>
    <property type="match status" value="1"/>
</dbReference>
<evidence type="ECO:0000313" key="2">
    <source>
        <dbReference type="EMBL" id="ABC62621.1"/>
    </source>
</evidence>
<dbReference type="RefSeq" id="WP_011413497.1">
    <property type="nucleotide sequence ID" value="NC_007722.1"/>
</dbReference>
<dbReference type="Gene3D" id="3.10.180.10">
    <property type="entry name" value="2,3-Dihydroxybiphenyl 1,2-Dioxygenase, domain 1"/>
    <property type="match status" value="1"/>
</dbReference>
<evidence type="ECO:0000259" key="1">
    <source>
        <dbReference type="Pfam" id="PF06983"/>
    </source>
</evidence>
<dbReference type="PANTHER" id="PTHR33990:SF2">
    <property type="entry name" value="PHNB-LIKE DOMAIN-CONTAINING PROTEIN"/>
    <property type="match status" value="1"/>
</dbReference>
<name>Q2NCH0_ERYLH</name>
<dbReference type="KEGG" id="eli:ELI_02645"/>
<dbReference type="AlphaFoldDB" id="Q2NCH0"/>
<dbReference type="Pfam" id="PF06983">
    <property type="entry name" value="3-dmu-9_3-mt"/>
    <property type="match status" value="1"/>
</dbReference>
<reference evidence="3" key="1">
    <citation type="journal article" date="2009" name="J. Bacteriol.">
        <title>Complete genome sequence of Erythrobacter litoralis HTCC2594.</title>
        <authorList>
            <person name="Oh H.M."/>
            <person name="Giovannoni S.J."/>
            <person name="Ferriera S."/>
            <person name="Johnson J."/>
            <person name="Cho J.C."/>
        </authorList>
    </citation>
    <scope>NUCLEOTIDE SEQUENCE [LARGE SCALE GENOMIC DNA]</scope>
    <source>
        <strain evidence="3">HTCC2594</strain>
    </source>
</reference>
<dbReference type="SUPFAM" id="SSF54593">
    <property type="entry name" value="Glyoxalase/Bleomycin resistance protein/Dihydroxybiphenyl dioxygenase"/>
    <property type="match status" value="1"/>
</dbReference>
<dbReference type="InterPro" id="IPR028973">
    <property type="entry name" value="PhnB-like"/>
</dbReference>
<dbReference type="InterPro" id="IPR009725">
    <property type="entry name" value="3_dmu_93_MTrfase"/>
</dbReference>
<feature type="domain" description="PhnB-like" evidence="1">
    <location>
        <begin position="5"/>
        <end position="119"/>
    </location>
</feature>
<dbReference type="PANTHER" id="PTHR33990">
    <property type="entry name" value="PROTEIN YJDN-RELATED"/>
    <property type="match status" value="1"/>
</dbReference>
<sequence length="159" mass="17409">MADSKLALCLWLDQGAEEAANFYCDLFPDSDITRVDRSPSDWPAGKAGDVITIAFTLLGLPAMAMNGRPGDGPNDALSLQVFTDTQEETDRYWAALTEGGGEMACSWCYDRYGVRWQVVSRVLMDGLGHDDPEVRGRVFTAMQDMVKIDHAGIERAIAG</sequence>
<dbReference type="OrthoDB" id="9806473at2"/>